<dbReference type="EMBL" id="CM001879">
    <property type="protein sequence ID" value="EOX92716.1"/>
    <property type="molecule type" value="Genomic_DNA"/>
</dbReference>
<organism evidence="1 2">
    <name type="scientific">Theobroma cacao</name>
    <name type="common">Cacao</name>
    <name type="synonym">Cocoa</name>
    <dbReference type="NCBI Taxonomy" id="3641"/>
    <lineage>
        <taxon>Eukaryota</taxon>
        <taxon>Viridiplantae</taxon>
        <taxon>Streptophyta</taxon>
        <taxon>Embryophyta</taxon>
        <taxon>Tracheophyta</taxon>
        <taxon>Spermatophyta</taxon>
        <taxon>Magnoliopsida</taxon>
        <taxon>eudicotyledons</taxon>
        <taxon>Gunneridae</taxon>
        <taxon>Pentapetalae</taxon>
        <taxon>rosids</taxon>
        <taxon>malvids</taxon>
        <taxon>Malvales</taxon>
        <taxon>Malvaceae</taxon>
        <taxon>Byttnerioideae</taxon>
        <taxon>Theobroma</taxon>
    </lineage>
</organism>
<dbReference type="AlphaFoldDB" id="A0A061DKZ6"/>
<dbReference type="InParanoid" id="A0A061DKZ6"/>
<sequence>MVGGAEKSKKSALRIYDERVEKSKSWRRNMSGGKSQLKTEDKHARCWEMRECATTAQIQYICRYNCYLQGLSIHGLSPYG</sequence>
<accession>A0A061DKZ6</accession>
<evidence type="ECO:0000313" key="2">
    <source>
        <dbReference type="Proteomes" id="UP000026915"/>
    </source>
</evidence>
<gene>
    <name evidence="1" type="ORF">TCM_001615</name>
</gene>
<protein>
    <submittedName>
        <fullName evidence="1">Uncharacterized protein</fullName>
    </submittedName>
</protein>
<evidence type="ECO:0000313" key="1">
    <source>
        <dbReference type="EMBL" id="EOX92716.1"/>
    </source>
</evidence>
<name>A0A061DKZ6_THECC</name>
<dbReference type="Proteomes" id="UP000026915">
    <property type="component" value="Chromosome 1"/>
</dbReference>
<keyword evidence="2" id="KW-1185">Reference proteome</keyword>
<reference evidence="1 2" key="1">
    <citation type="journal article" date="2013" name="Genome Biol.">
        <title>The genome sequence of the most widely cultivated cacao type and its use to identify candidate genes regulating pod color.</title>
        <authorList>
            <person name="Motamayor J.C."/>
            <person name="Mockaitis K."/>
            <person name="Schmutz J."/>
            <person name="Haiminen N."/>
            <person name="Iii D.L."/>
            <person name="Cornejo O."/>
            <person name="Findley S.D."/>
            <person name="Zheng P."/>
            <person name="Utro F."/>
            <person name="Royaert S."/>
            <person name="Saski C."/>
            <person name="Jenkins J."/>
            <person name="Podicheti R."/>
            <person name="Zhao M."/>
            <person name="Scheffler B.E."/>
            <person name="Stack J.C."/>
            <person name="Feltus F.A."/>
            <person name="Mustiga G.M."/>
            <person name="Amores F."/>
            <person name="Phillips W."/>
            <person name="Marelli J.P."/>
            <person name="May G.D."/>
            <person name="Shapiro H."/>
            <person name="Ma J."/>
            <person name="Bustamante C.D."/>
            <person name="Schnell R.J."/>
            <person name="Main D."/>
            <person name="Gilbert D."/>
            <person name="Parida L."/>
            <person name="Kuhn D.N."/>
        </authorList>
    </citation>
    <scope>NUCLEOTIDE SEQUENCE [LARGE SCALE GENOMIC DNA]</scope>
    <source>
        <strain evidence="2">cv. Matina 1-6</strain>
    </source>
</reference>
<dbReference type="HOGENOM" id="CLU_2594580_0_0_1"/>
<dbReference type="Gramene" id="EOX92716">
    <property type="protein sequence ID" value="EOX92716"/>
    <property type="gene ID" value="TCM_001615"/>
</dbReference>
<proteinExistence type="predicted"/>